<organism evidence="2 3">
    <name type="scientific">Urochloa decumbens</name>
    <dbReference type="NCBI Taxonomy" id="240449"/>
    <lineage>
        <taxon>Eukaryota</taxon>
        <taxon>Viridiplantae</taxon>
        <taxon>Streptophyta</taxon>
        <taxon>Embryophyta</taxon>
        <taxon>Tracheophyta</taxon>
        <taxon>Spermatophyta</taxon>
        <taxon>Magnoliopsida</taxon>
        <taxon>Liliopsida</taxon>
        <taxon>Poales</taxon>
        <taxon>Poaceae</taxon>
        <taxon>PACMAD clade</taxon>
        <taxon>Panicoideae</taxon>
        <taxon>Panicodae</taxon>
        <taxon>Paniceae</taxon>
        <taxon>Melinidinae</taxon>
        <taxon>Urochloa</taxon>
    </lineage>
</organism>
<sequence>MTTSNKRLVASGGAPVLPEEMMTEVFLRLPVKSILRFRAVCRSWAAELSSEEFCSLHMAKAEATSVLPKLFFTSQASDATAVYLGSSSRPDDDLLFTLNSVCGAFVDITPAPCRGLSLLHDALAPAYYVFNAATRAVSRLPPYQDLEFATAGLGFDAQTKKYKVVRLFQAKYLDKQLIKCEIYMVGGEHGDCWRPAAGGVPVRFCRAAESAISHGILDKLLPVFANGFLHWLTSPLFAVRRPRTAILAFSVRDETFRWVQSPPFVAPGVRFAELNGHLCMVRERVVSGLHLVELAGHLCMLRDLRNVSFDCSALEIWKLNDYSSGGWSLEHRIDLLAHLARDLIEPQVVEVIGSVGDCGSTKKVIIATSKRKVIIYDPVLQTLETVLAIRETHPYQTEKYALRVSLFKESLVRVHQTNEEIALSATLSKATRNIPT</sequence>
<reference evidence="2" key="1">
    <citation type="submission" date="2024-10" db="EMBL/GenBank/DDBJ databases">
        <authorList>
            <person name="Ryan C."/>
        </authorList>
    </citation>
    <scope>NUCLEOTIDE SEQUENCE [LARGE SCALE GENOMIC DNA]</scope>
</reference>
<keyword evidence="3" id="KW-1185">Reference proteome</keyword>
<dbReference type="PANTHER" id="PTHR31672:SF2">
    <property type="entry name" value="F-BOX DOMAIN-CONTAINING PROTEIN"/>
    <property type="match status" value="1"/>
</dbReference>
<dbReference type="InterPro" id="IPR017451">
    <property type="entry name" value="F-box-assoc_interact_dom"/>
</dbReference>
<dbReference type="InterPro" id="IPR001810">
    <property type="entry name" value="F-box_dom"/>
</dbReference>
<dbReference type="InterPro" id="IPR013187">
    <property type="entry name" value="F-box-assoc_dom_typ3"/>
</dbReference>
<dbReference type="AlphaFoldDB" id="A0ABC8WKP4"/>
<dbReference type="PANTHER" id="PTHR31672">
    <property type="entry name" value="BNACNNG10540D PROTEIN"/>
    <property type="match status" value="1"/>
</dbReference>
<dbReference type="InterPro" id="IPR036047">
    <property type="entry name" value="F-box-like_dom_sf"/>
</dbReference>
<gene>
    <name evidence="2" type="ORF">URODEC1_LOCUS13686</name>
</gene>
<name>A0ABC8WKP4_9POAL</name>
<dbReference type="CDD" id="cd22157">
    <property type="entry name" value="F-box_AtFBW1-like"/>
    <property type="match status" value="1"/>
</dbReference>
<dbReference type="Pfam" id="PF00646">
    <property type="entry name" value="F-box"/>
    <property type="match status" value="1"/>
</dbReference>
<proteinExistence type="predicted"/>
<dbReference type="SUPFAM" id="SSF81383">
    <property type="entry name" value="F-box domain"/>
    <property type="match status" value="1"/>
</dbReference>
<dbReference type="InterPro" id="IPR050796">
    <property type="entry name" value="SCF_F-box_component"/>
</dbReference>
<dbReference type="Gene3D" id="1.20.1280.50">
    <property type="match status" value="1"/>
</dbReference>
<dbReference type="Pfam" id="PF08268">
    <property type="entry name" value="FBA_3"/>
    <property type="match status" value="1"/>
</dbReference>
<evidence type="ECO:0000313" key="2">
    <source>
        <dbReference type="EMBL" id="CAL4909419.1"/>
    </source>
</evidence>
<evidence type="ECO:0000259" key="1">
    <source>
        <dbReference type="SMART" id="SM00256"/>
    </source>
</evidence>
<dbReference type="Proteomes" id="UP001497457">
    <property type="component" value="Chromosome 12b"/>
</dbReference>
<feature type="domain" description="F-box" evidence="1">
    <location>
        <begin position="17"/>
        <end position="57"/>
    </location>
</feature>
<protein>
    <recommendedName>
        <fullName evidence="1">F-box domain-containing protein</fullName>
    </recommendedName>
</protein>
<evidence type="ECO:0000313" key="3">
    <source>
        <dbReference type="Proteomes" id="UP001497457"/>
    </source>
</evidence>
<accession>A0ABC8WKP4</accession>
<dbReference type="NCBIfam" id="TIGR01640">
    <property type="entry name" value="F_box_assoc_1"/>
    <property type="match status" value="1"/>
</dbReference>
<dbReference type="EMBL" id="OZ075122">
    <property type="protein sequence ID" value="CAL4909419.1"/>
    <property type="molecule type" value="Genomic_DNA"/>
</dbReference>
<dbReference type="SMART" id="SM00256">
    <property type="entry name" value="FBOX"/>
    <property type="match status" value="1"/>
</dbReference>